<dbReference type="InterPro" id="IPR025724">
    <property type="entry name" value="GAG-pre-integrase_dom"/>
</dbReference>
<name>A0A8T2BQ48_ARASU</name>
<dbReference type="Pfam" id="PF00665">
    <property type="entry name" value="rve"/>
    <property type="match status" value="1"/>
</dbReference>
<dbReference type="GO" id="GO:0006508">
    <property type="term" value="P:proteolysis"/>
    <property type="evidence" value="ECO:0007669"/>
    <property type="project" value="UniProtKB-KW"/>
</dbReference>
<dbReference type="Pfam" id="PF13976">
    <property type="entry name" value="gag_pre-integrs"/>
    <property type="match status" value="1"/>
</dbReference>
<protein>
    <submittedName>
        <fullName evidence="6">GAG-pre-integrase domain</fullName>
    </submittedName>
</protein>
<evidence type="ECO:0000256" key="2">
    <source>
        <dbReference type="ARBA" id="ARBA00022723"/>
    </source>
</evidence>
<organism evidence="6 7">
    <name type="scientific">Arabidopsis suecica</name>
    <name type="common">Swedish thale-cress</name>
    <name type="synonym">Cardaminopsis suecica</name>
    <dbReference type="NCBI Taxonomy" id="45249"/>
    <lineage>
        <taxon>Eukaryota</taxon>
        <taxon>Viridiplantae</taxon>
        <taxon>Streptophyta</taxon>
        <taxon>Embryophyta</taxon>
        <taxon>Tracheophyta</taxon>
        <taxon>Spermatophyta</taxon>
        <taxon>Magnoliopsida</taxon>
        <taxon>eudicotyledons</taxon>
        <taxon>Gunneridae</taxon>
        <taxon>Pentapetalae</taxon>
        <taxon>rosids</taxon>
        <taxon>malvids</taxon>
        <taxon>Brassicales</taxon>
        <taxon>Brassicaceae</taxon>
        <taxon>Camelineae</taxon>
        <taxon>Arabidopsis</taxon>
    </lineage>
</organism>
<keyword evidence="2" id="KW-0479">Metal-binding</keyword>
<dbReference type="EMBL" id="JAEFBJ010000007">
    <property type="protein sequence ID" value="KAG7588589.1"/>
    <property type="molecule type" value="Genomic_DNA"/>
</dbReference>
<dbReference type="Proteomes" id="UP000694251">
    <property type="component" value="Chromosome 7"/>
</dbReference>
<evidence type="ECO:0000313" key="7">
    <source>
        <dbReference type="Proteomes" id="UP000694251"/>
    </source>
</evidence>
<feature type="region of interest" description="Disordered" evidence="4">
    <location>
        <begin position="741"/>
        <end position="851"/>
    </location>
</feature>
<dbReference type="GO" id="GO:0008233">
    <property type="term" value="F:peptidase activity"/>
    <property type="evidence" value="ECO:0007669"/>
    <property type="project" value="UniProtKB-KW"/>
</dbReference>
<dbReference type="GO" id="GO:0015074">
    <property type="term" value="P:DNA integration"/>
    <property type="evidence" value="ECO:0007669"/>
    <property type="project" value="InterPro"/>
</dbReference>
<comment type="caution">
    <text evidence="6">The sequence shown here is derived from an EMBL/GenBank/DDBJ whole genome shotgun (WGS) entry which is preliminary data.</text>
</comment>
<dbReference type="PANTHER" id="PTHR42648">
    <property type="entry name" value="TRANSPOSASE, PUTATIVE-RELATED"/>
    <property type="match status" value="1"/>
</dbReference>
<evidence type="ECO:0000256" key="4">
    <source>
        <dbReference type="SAM" id="MobiDB-lite"/>
    </source>
</evidence>
<dbReference type="PROSITE" id="PS50994">
    <property type="entry name" value="INTEGRASE"/>
    <property type="match status" value="1"/>
</dbReference>
<dbReference type="Pfam" id="PF22936">
    <property type="entry name" value="Pol_BBD"/>
    <property type="match status" value="1"/>
</dbReference>
<evidence type="ECO:0000313" key="6">
    <source>
        <dbReference type="EMBL" id="KAG7588589.1"/>
    </source>
</evidence>
<feature type="compositionally biased region" description="Low complexity" evidence="4">
    <location>
        <begin position="810"/>
        <end position="825"/>
    </location>
</feature>
<feature type="domain" description="Integrase catalytic" evidence="5">
    <location>
        <begin position="463"/>
        <end position="637"/>
    </location>
</feature>
<dbReference type="Pfam" id="PF14223">
    <property type="entry name" value="Retrotran_gag_2"/>
    <property type="match status" value="1"/>
</dbReference>
<dbReference type="OrthoDB" id="1737945at2759"/>
<dbReference type="Pfam" id="PF25597">
    <property type="entry name" value="SH3_retrovirus"/>
    <property type="match status" value="1"/>
</dbReference>
<reference evidence="6 7" key="1">
    <citation type="submission" date="2020-12" db="EMBL/GenBank/DDBJ databases">
        <title>Concerted genomic and epigenomic changes stabilize Arabidopsis allopolyploids.</title>
        <authorList>
            <person name="Chen Z."/>
        </authorList>
    </citation>
    <scope>NUCLEOTIDE SEQUENCE [LARGE SCALE GENOMIC DNA]</scope>
    <source>
        <strain evidence="6">As9502</strain>
        <tissue evidence="6">Leaf</tissue>
    </source>
</reference>
<accession>A0A8T2BQ48</accession>
<gene>
    <name evidence="6" type="ORF">ISN44_As07g009170</name>
</gene>
<keyword evidence="7" id="KW-1185">Reference proteome</keyword>
<dbReference type="InterPro" id="IPR013103">
    <property type="entry name" value="RVT_2"/>
</dbReference>
<sequence length="1412" mass="159716">MWQLLAPPRLVEQLLQSFEASIQAVKLQVTPPLLVVLKSLSPSPLVVFSSQIILPVILKEDNYLLWSRTTRTVLCSRGLWNHIISTQEVTVDIQEKSQDVMDDNPFGVSESSKWFQEDQTVLATLQCSLEQSILTAYSYCETAKELWDTLKDLAVINERRIQDQVFGLLLTLNPSFNGLIRHILRSDKLPNLNEVCMQIQKEEGSTSLFCQKSELAFVNKGAYKKGDYNKFICDHCKRKGHTKDKCWVLHPHLKPAKMNESRKALSASACEDDVVRKSDLDALIKSIASLKESGNALLTLKTDKPIIVDSGASHHMISDINLINNIKPATGNVIIANGHGVPVKGVGNLKLFNKDSKAFYMPEFASNLLSVQKATKDLDCLAIFSPNDIWFQDIKTGMTIGEGSTKNGLYVIEDLNPISVFANNSVWHARLGHPHIKALKMLLPEISFDHEKCEACILGKHCKTVFPNSSTIYENCFDLIHSDVWTAPCATRDQYKYFVTFIDEKSKYTWLTLLPSKGRVFEAFSNFHSYVSTQYNAKIKTLRTDNGGEYTSNEFKAFTSKHGIVHQTTCPYTPQQNGVAERKNRHLMEVARTMMFYKNVPKHFWGDAVMTACYLINRLPTKCLKDISPYEVLNKIKPTVDFLKVFGCVCYVHVPDDNRNKLQPKSIKCLFIGYSTTQKGYKCYNPTNKRMYVSRDVKFDEEKGFYEEKDWDTLKDLTNSESDRAQSLKFLLENLNFSNNSKRSENVQQTSSDLQQTSPDLQPTSPDLQQTSPDLQQTSENVQQTSPDLQQTSENVQQTSEIVLQTSENLQQTSQDSDTNTTNTDSSDEDLETAIHEDDSPVPLRRSTRQKTDPATMIKKRFCYNSAIAHPIQAYCSLTNLPTDHQAFLSKIDQETVPKTYEEAKDSEVWIVAIDEEHGAMKRNNTWDVVELPKGKKPVGSKWIFTIKYHSNGEIERHKARLVAKGFTQTYGEDYKDTFAPVAKLHTVRVVLSLATNLSWDLWQMDVKNAFLQGELEEEVYMLPPPGIDVEDGKVFKLKKAIYGLKQSPRAWYHKLSKTLLDHGFRKSEADHSLFTIQGETCIVVVLIYVDDIIISGDDKEGIQNTKSLLKSTFDIKDLGELKYFLGIEVCRSPEGLFLSQRKYTLDLLSETGKLGAKPAKTPLEESYKDCRKGEPEGEPYENIGQYQRIVGKLIYLTITRPDLCFAVNQVSQHMQAPTIHHWNMVERILKLGGDRTDRKSTSGYCTFVGGNLVTWKSKKQKVVSRSSAEAEYRAMANTTDELIWLKALLLDLGIKTPQPITMHCDNQAAIHIASNSVFHERTKHIEVDCHHIREKVELGVIIPTYTRSSDQLADIFTKAANSKTLPPQSMIGFLSTQIEASLPTPPLGSARLRLPLLPLMAVSFLWSLSPA</sequence>
<keyword evidence="3" id="KW-0378">Hydrolase</keyword>
<evidence type="ECO:0000256" key="3">
    <source>
        <dbReference type="ARBA" id="ARBA00022801"/>
    </source>
</evidence>
<feature type="compositionally biased region" description="Polar residues" evidence="4">
    <location>
        <begin position="746"/>
        <end position="809"/>
    </location>
</feature>
<dbReference type="InterPro" id="IPR054722">
    <property type="entry name" value="PolX-like_BBD"/>
</dbReference>
<dbReference type="CDD" id="cd09272">
    <property type="entry name" value="RNase_HI_RT_Ty1"/>
    <property type="match status" value="1"/>
</dbReference>
<keyword evidence="1" id="KW-0645">Protease</keyword>
<dbReference type="GO" id="GO:0046872">
    <property type="term" value="F:metal ion binding"/>
    <property type="evidence" value="ECO:0007669"/>
    <property type="project" value="UniProtKB-KW"/>
</dbReference>
<evidence type="ECO:0000259" key="5">
    <source>
        <dbReference type="PROSITE" id="PS50994"/>
    </source>
</evidence>
<dbReference type="PANTHER" id="PTHR42648:SF28">
    <property type="entry name" value="TRANSPOSON-ENCODED PROTEIN WITH RIBONUCLEASE H-LIKE AND RETROVIRUS ZINC FINGER-LIKE DOMAINS"/>
    <property type="match status" value="1"/>
</dbReference>
<proteinExistence type="predicted"/>
<dbReference type="InterPro" id="IPR001584">
    <property type="entry name" value="Integrase_cat-core"/>
</dbReference>
<evidence type="ECO:0000256" key="1">
    <source>
        <dbReference type="ARBA" id="ARBA00022670"/>
    </source>
</evidence>
<dbReference type="InterPro" id="IPR039537">
    <property type="entry name" value="Retrotran_Ty1/copia-like"/>
</dbReference>
<dbReference type="Pfam" id="PF07727">
    <property type="entry name" value="RVT_2"/>
    <property type="match status" value="1"/>
</dbReference>
<dbReference type="InterPro" id="IPR057670">
    <property type="entry name" value="SH3_retrovirus"/>
</dbReference>